<dbReference type="Proteomes" id="UP000327439">
    <property type="component" value="Chromosome A10"/>
</dbReference>
<sequence>MLPCSFSLEVARLATPRRLPLYTSISLPQRFLAQLTSNLHHQFLAQPNNMLRPADQHAKPFIYLFIYVKRMRTTNMAAFREVLLPLNSFI</sequence>
<accession>A0A5J5U289</accession>
<dbReference type="EMBL" id="CM018211">
    <property type="protein sequence ID" value="KAB2061842.1"/>
    <property type="molecule type" value="Genomic_DNA"/>
</dbReference>
<gene>
    <name evidence="1" type="ORF">ES319_A10G113200v1</name>
</gene>
<proteinExistence type="predicted"/>
<dbReference type="AlphaFoldDB" id="A0A5J5U289"/>
<organism evidence="1 2">
    <name type="scientific">Gossypium barbadense</name>
    <name type="common">Sea Island cotton</name>
    <name type="synonym">Hibiscus barbadensis</name>
    <dbReference type="NCBI Taxonomy" id="3634"/>
    <lineage>
        <taxon>Eukaryota</taxon>
        <taxon>Viridiplantae</taxon>
        <taxon>Streptophyta</taxon>
        <taxon>Embryophyta</taxon>
        <taxon>Tracheophyta</taxon>
        <taxon>Spermatophyta</taxon>
        <taxon>Magnoliopsida</taxon>
        <taxon>eudicotyledons</taxon>
        <taxon>Gunneridae</taxon>
        <taxon>Pentapetalae</taxon>
        <taxon>rosids</taxon>
        <taxon>malvids</taxon>
        <taxon>Malvales</taxon>
        <taxon>Malvaceae</taxon>
        <taxon>Malvoideae</taxon>
        <taxon>Gossypium</taxon>
    </lineage>
</organism>
<reference evidence="2" key="1">
    <citation type="journal article" date="2020" name="Nat. Genet.">
        <title>Genomic diversifications of five Gossypium allopolyploid species and their impact on cotton improvement.</title>
        <authorList>
            <person name="Chen Z.J."/>
            <person name="Sreedasyam A."/>
            <person name="Ando A."/>
            <person name="Song Q."/>
            <person name="De Santiago L.M."/>
            <person name="Hulse-Kemp A.M."/>
            <person name="Ding M."/>
            <person name="Ye W."/>
            <person name="Kirkbride R.C."/>
            <person name="Jenkins J."/>
            <person name="Plott C."/>
            <person name="Lovell J."/>
            <person name="Lin Y.M."/>
            <person name="Vaughn R."/>
            <person name="Liu B."/>
            <person name="Simpson S."/>
            <person name="Scheffler B.E."/>
            <person name="Wen L."/>
            <person name="Saski C.A."/>
            <person name="Grover C.E."/>
            <person name="Hu G."/>
            <person name="Conover J.L."/>
            <person name="Carlson J.W."/>
            <person name="Shu S."/>
            <person name="Boston L.B."/>
            <person name="Williams M."/>
            <person name="Peterson D.G."/>
            <person name="McGee K."/>
            <person name="Jones D.C."/>
            <person name="Wendel J.F."/>
            <person name="Stelly D.M."/>
            <person name="Grimwood J."/>
            <person name="Schmutz J."/>
        </authorList>
    </citation>
    <scope>NUCLEOTIDE SEQUENCE [LARGE SCALE GENOMIC DNA]</scope>
    <source>
        <strain evidence="2">cv. 3-79</strain>
    </source>
</reference>
<keyword evidence="2" id="KW-1185">Reference proteome</keyword>
<evidence type="ECO:0000313" key="2">
    <source>
        <dbReference type="Proteomes" id="UP000327439"/>
    </source>
</evidence>
<protein>
    <submittedName>
        <fullName evidence="1">Uncharacterized protein</fullName>
    </submittedName>
</protein>
<name>A0A5J5U289_GOSBA</name>
<evidence type="ECO:0000313" key="1">
    <source>
        <dbReference type="EMBL" id="KAB2061842.1"/>
    </source>
</evidence>